<evidence type="ECO:0000256" key="1">
    <source>
        <dbReference type="ARBA" id="ARBA00004167"/>
    </source>
</evidence>
<sequence length="233" mass="26260">MADEPKDDGLTGAFYGPAIPPQQETTAAPRGRPFSKHEFKPYTLLCTAFKIFTLVLITVGLIVLLLWLIYQPKTLKIQVQDASLSRFNLSSSNLTIYPNLTLNITMRNPNQKYNVNFKRIEADAFYNGARFGFLILPNFRLDKKNTTTLVFSYVTPAVLIGDTVRTTFNREKSEGFFYIDLKMYLKVRLKMLIVQSVEYRPDVTCSLRLPAPGNATSAAVGFAVTECDVESFS</sequence>
<gene>
    <name evidence="8" type="ORF">J5N97_020703</name>
</gene>
<dbReference type="InterPro" id="IPR004864">
    <property type="entry name" value="LEA_2"/>
</dbReference>
<name>A0A9D5CGX2_9LILI</name>
<keyword evidence="4 6" id="KW-0472">Membrane</keyword>
<dbReference type="PANTHER" id="PTHR31234">
    <property type="entry name" value="LATE EMBRYOGENESIS ABUNDANT (LEA) HYDROXYPROLINE-RICH GLYCOPROTEIN FAMILY"/>
    <property type="match status" value="1"/>
</dbReference>
<dbReference type="Pfam" id="PF03168">
    <property type="entry name" value="LEA_2"/>
    <property type="match status" value="1"/>
</dbReference>
<feature type="transmembrane region" description="Helical" evidence="6">
    <location>
        <begin position="42"/>
        <end position="70"/>
    </location>
</feature>
<dbReference type="GO" id="GO:0005886">
    <property type="term" value="C:plasma membrane"/>
    <property type="evidence" value="ECO:0007669"/>
    <property type="project" value="TreeGrafter"/>
</dbReference>
<keyword evidence="2 6" id="KW-0812">Transmembrane</keyword>
<organism evidence="8 9">
    <name type="scientific">Dioscorea zingiberensis</name>
    <dbReference type="NCBI Taxonomy" id="325984"/>
    <lineage>
        <taxon>Eukaryota</taxon>
        <taxon>Viridiplantae</taxon>
        <taxon>Streptophyta</taxon>
        <taxon>Embryophyta</taxon>
        <taxon>Tracheophyta</taxon>
        <taxon>Spermatophyta</taxon>
        <taxon>Magnoliopsida</taxon>
        <taxon>Liliopsida</taxon>
        <taxon>Dioscoreales</taxon>
        <taxon>Dioscoreaceae</taxon>
        <taxon>Dioscorea</taxon>
    </lineage>
</organism>
<dbReference type="PANTHER" id="PTHR31234:SF61">
    <property type="entry name" value="OS01G0574800 PROTEIN"/>
    <property type="match status" value="1"/>
</dbReference>
<dbReference type="EMBL" id="JAGGNH010000005">
    <property type="protein sequence ID" value="KAJ0972744.1"/>
    <property type="molecule type" value="Genomic_DNA"/>
</dbReference>
<evidence type="ECO:0000256" key="2">
    <source>
        <dbReference type="ARBA" id="ARBA00022692"/>
    </source>
</evidence>
<accession>A0A9D5CGX2</accession>
<dbReference type="InterPro" id="IPR044839">
    <property type="entry name" value="NDR1-like"/>
</dbReference>
<evidence type="ECO:0000256" key="4">
    <source>
        <dbReference type="ARBA" id="ARBA00023136"/>
    </source>
</evidence>
<proteinExistence type="predicted"/>
<evidence type="ECO:0000256" key="6">
    <source>
        <dbReference type="SAM" id="Phobius"/>
    </source>
</evidence>
<evidence type="ECO:0000256" key="3">
    <source>
        <dbReference type="ARBA" id="ARBA00022989"/>
    </source>
</evidence>
<comment type="subcellular location">
    <subcellularLocation>
        <location evidence="1">Membrane</location>
        <topology evidence="1">Single-pass membrane protein</topology>
    </subcellularLocation>
</comment>
<dbReference type="GO" id="GO:0098542">
    <property type="term" value="P:defense response to other organism"/>
    <property type="evidence" value="ECO:0007669"/>
    <property type="project" value="InterPro"/>
</dbReference>
<feature type="domain" description="Late embryogenesis abundant protein LEA-2 subgroup" evidence="7">
    <location>
        <begin position="104"/>
        <end position="205"/>
    </location>
</feature>
<dbReference type="AlphaFoldDB" id="A0A9D5CGX2"/>
<dbReference type="Proteomes" id="UP001085076">
    <property type="component" value="Miscellaneous, Linkage group lg05"/>
</dbReference>
<comment type="caution">
    <text evidence="8">The sequence shown here is derived from an EMBL/GenBank/DDBJ whole genome shotgun (WGS) entry which is preliminary data.</text>
</comment>
<reference evidence="8" key="2">
    <citation type="journal article" date="2022" name="Hortic Res">
        <title>The genome of Dioscorea zingiberensis sheds light on the biosynthesis, origin and evolution of the medicinally important diosgenin saponins.</title>
        <authorList>
            <person name="Li Y."/>
            <person name="Tan C."/>
            <person name="Li Z."/>
            <person name="Guo J."/>
            <person name="Li S."/>
            <person name="Chen X."/>
            <person name="Wang C."/>
            <person name="Dai X."/>
            <person name="Yang H."/>
            <person name="Song W."/>
            <person name="Hou L."/>
            <person name="Xu J."/>
            <person name="Tong Z."/>
            <person name="Xu A."/>
            <person name="Yuan X."/>
            <person name="Wang W."/>
            <person name="Yang Q."/>
            <person name="Chen L."/>
            <person name="Sun Z."/>
            <person name="Wang K."/>
            <person name="Pan B."/>
            <person name="Chen J."/>
            <person name="Bao Y."/>
            <person name="Liu F."/>
            <person name="Qi X."/>
            <person name="Gang D.R."/>
            <person name="Wen J."/>
            <person name="Li J."/>
        </authorList>
    </citation>
    <scope>NUCLEOTIDE SEQUENCE</scope>
    <source>
        <strain evidence="8">Dzin_1.0</strain>
    </source>
</reference>
<evidence type="ECO:0000256" key="5">
    <source>
        <dbReference type="SAM" id="MobiDB-lite"/>
    </source>
</evidence>
<evidence type="ECO:0000313" key="9">
    <source>
        <dbReference type="Proteomes" id="UP001085076"/>
    </source>
</evidence>
<protein>
    <recommendedName>
        <fullName evidence="7">Late embryogenesis abundant protein LEA-2 subgroup domain-containing protein</fullName>
    </recommendedName>
</protein>
<dbReference type="OrthoDB" id="1889094at2759"/>
<reference evidence="8" key="1">
    <citation type="submission" date="2021-03" db="EMBL/GenBank/DDBJ databases">
        <authorList>
            <person name="Li Z."/>
            <person name="Yang C."/>
        </authorList>
    </citation>
    <scope>NUCLEOTIDE SEQUENCE</scope>
    <source>
        <strain evidence="8">Dzin_1.0</strain>
        <tissue evidence="8">Leaf</tissue>
    </source>
</reference>
<evidence type="ECO:0000313" key="8">
    <source>
        <dbReference type="EMBL" id="KAJ0972744.1"/>
    </source>
</evidence>
<keyword evidence="3 6" id="KW-1133">Transmembrane helix</keyword>
<keyword evidence="9" id="KW-1185">Reference proteome</keyword>
<evidence type="ECO:0000259" key="7">
    <source>
        <dbReference type="Pfam" id="PF03168"/>
    </source>
</evidence>
<feature type="region of interest" description="Disordered" evidence="5">
    <location>
        <begin position="1"/>
        <end position="32"/>
    </location>
</feature>